<reference evidence="3" key="1">
    <citation type="journal article" date="2013" name="Genome Announc.">
        <title>Whole-Genome Sequencing of Lactobacillus shenzhenensis Strain LY-73T.</title>
        <authorList>
            <person name="Lin Z."/>
            <person name="Liu Z."/>
            <person name="Yang R."/>
            <person name="Zou Y."/>
            <person name="Wan D."/>
            <person name="Chen J."/>
            <person name="Guo M."/>
            <person name="Zhao J."/>
            <person name="Fang C."/>
            <person name="Yang R."/>
            <person name="Liu F."/>
        </authorList>
    </citation>
    <scope>NUCLEOTIDE SEQUENCE [LARGE SCALE GENOMIC DNA]</scope>
    <source>
        <strain evidence="3">LY-73</strain>
    </source>
</reference>
<keyword evidence="1" id="KW-1133">Transmembrane helix</keyword>
<protein>
    <recommendedName>
        <fullName evidence="4">Holin</fullName>
    </recommendedName>
</protein>
<dbReference type="STRING" id="1231336.L248_3056"/>
<name>U4TTA8_9LACO</name>
<dbReference type="InterPro" id="IPR031616">
    <property type="entry name" value="BsrE-like"/>
</dbReference>
<keyword evidence="3" id="KW-1185">Reference proteome</keyword>
<sequence>MRITDVLTVVFAFGSFVLLLVDVVVKLVVVIVDNRKNDR</sequence>
<accession>U4TTA8</accession>
<keyword evidence="1" id="KW-0472">Membrane</keyword>
<evidence type="ECO:0008006" key="4">
    <source>
        <dbReference type="Google" id="ProtNLM"/>
    </source>
</evidence>
<gene>
    <name evidence="2" type="ORF">L248_3056</name>
</gene>
<evidence type="ECO:0000313" key="2">
    <source>
        <dbReference type="EMBL" id="ERL65118.1"/>
    </source>
</evidence>
<feature type="transmembrane region" description="Helical" evidence="1">
    <location>
        <begin position="6"/>
        <end position="32"/>
    </location>
</feature>
<dbReference type="AlphaFoldDB" id="U4TTA8"/>
<evidence type="ECO:0000256" key="1">
    <source>
        <dbReference type="SAM" id="Phobius"/>
    </source>
</evidence>
<dbReference type="HOGENOM" id="CLU_205161_5_0_9"/>
<evidence type="ECO:0000313" key="3">
    <source>
        <dbReference type="Proteomes" id="UP000030647"/>
    </source>
</evidence>
<keyword evidence="1" id="KW-0812">Transmembrane</keyword>
<dbReference type="Pfam" id="PF16935">
    <property type="entry name" value="Hol_Tox"/>
    <property type="match status" value="1"/>
</dbReference>
<proteinExistence type="predicted"/>
<dbReference type="EMBL" id="KI271589">
    <property type="protein sequence ID" value="ERL65118.1"/>
    <property type="molecule type" value="Genomic_DNA"/>
</dbReference>
<organism evidence="2 3">
    <name type="scientific">Schleiferilactobacillus shenzhenensis LY-73</name>
    <dbReference type="NCBI Taxonomy" id="1231336"/>
    <lineage>
        <taxon>Bacteria</taxon>
        <taxon>Bacillati</taxon>
        <taxon>Bacillota</taxon>
        <taxon>Bacilli</taxon>
        <taxon>Lactobacillales</taxon>
        <taxon>Lactobacillaceae</taxon>
        <taxon>Schleiferilactobacillus</taxon>
    </lineage>
</organism>
<dbReference type="Proteomes" id="UP000030647">
    <property type="component" value="Unassembled WGS sequence"/>
</dbReference>